<protein>
    <submittedName>
        <fullName evidence="10">Putative aluminum-activated malate transporter</fullName>
    </submittedName>
</protein>
<dbReference type="OMA" id="ITRQCAF"/>
<feature type="transmembrane region" description="Helical" evidence="9">
    <location>
        <begin position="99"/>
        <end position="119"/>
    </location>
</feature>
<proteinExistence type="inferred from homology"/>
<feature type="transmembrane region" description="Helical" evidence="9">
    <location>
        <begin position="185"/>
        <end position="207"/>
    </location>
</feature>
<keyword evidence="7 9" id="KW-0472">Membrane</keyword>
<evidence type="ECO:0000256" key="8">
    <source>
        <dbReference type="ARBA" id="ARBA00023303"/>
    </source>
</evidence>
<sequence length="443" mass="49072">MASSNNDHDQVKSAGLFERLWGKIVKFGLMLKKLGQDDPRRIVHSLKVALAVTLVSMLFYFEPLYDGFGLAAMWAILTVVIVFEFTVGATIGRGLNRMMATLVAAALGIGAHRLATLSGKQGEPILIALFVFVEAGIVTFFRFIPQMKARYDFGLLVFNLTFCLISVSGYRDDEVIRMGFERTNTIIIGSCTAVAVCVFIRPVWIGVELHNQIATNMEKLANFLEGFGDEYFSVSENSQNRDKSSSLQGYKSVLTSKSSEDTMANLARWEPGHGRFRFRHPWKQYLKVGTLTRQCAFKIEALNNYLTSETQTPQDVKSIIQGPSVVISSECGKALKELATSMRKMTKSPSKDPHIAKSKDAAEELKTVIRSSLCKHQDDSLDIIKDGAVALLLFEIITCTEKISEAAHKLASQAHFKDVKPRVTPVQENSGNDGPHHVITIEG</sequence>
<dbReference type="STRING" id="74649.A0A2P6QEK3"/>
<feature type="transmembrane region" description="Helical" evidence="9">
    <location>
        <begin position="125"/>
        <end position="144"/>
    </location>
</feature>
<dbReference type="PANTHER" id="PTHR31086">
    <property type="entry name" value="ALUMINUM-ACTIVATED MALATE TRANSPORTER 10"/>
    <property type="match status" value="1"/>
</dbReference>
<comment type="similarity">
    <text evidence="2">Belongs to the aromatic acid exporter (TC 2.A.85) family.</text>
</comment>
<comment type="caution">
    <text evidence="10">The sequence shown here is derived from an EMBL/GenBank/DDBJ whole genome shotgun (WGS) entry which is preliminary data.</text>
</comment>
<dbReference type="GO" id="GO:0015743">
    <property type="term" value="P:malate transport"/>
    <property type="evidence" value="ECO:0007669"/>
    <property type="project" value="InterPro"/>
</dbReference>
<evidence type="ECO:0000256" key="3">
    <source>
        <dbReference type="ARBA" id="ARBA00022448"/>
    </source>
</evidence>
<dbReference type="AlphaFoldDB" id="A0A2P6QEK3"/>
<dbReference type="EMBL" id="PDCK01000043">
    <property type="protein sequence ID" value="PRQ32605.1"/>
    <property type="molecule type" value="Genomic_DNA"/>
</dbReference>
<gene>
    <name evidence="10" type="ORF">RchiOBHm_Chr5g0048251</name>
</gene>
<evidence type="ECO:0000256" key="2">
    <source>
        <dbReference type="ARBA" id="ARBA00007079"/>
    </source>
</evidence>
<feature type="transmembrane region" description="Helical" evidence="9">
    <location>
        <begin position="151"/>
        <end position="170"/>
    </location>
</feature>
<evidence type="ECO:0000256" key="6">
    <source>
        <dbReference type="ARBA" id="ARBA00023065"/>
    </source>
</evidence>
<evidence type="ECO:0000256" key="7">
    <source>
        <dbReference type="ARBA" id="ARBA00023136"/>
    </source>
</evidence>
<keyword evidence="8" id="KW-0407">Ion channel</keyword>
<evidence type="ECO:0000256" key="1">
    <source>
        <dbReference type="ARBA" id="ARBA00004141"/>
    </source>
</evidence>
<keyword evidence="11" id="KW-1185">Reference proteome</keyword>
<keyword evidence="4 9" id="KW-0812">Transmembrane</keyword>
<comment type="subcellular location">
    <subcellularLocation>
        <location evidence="1">Membrane</location>
        <topology evidence="1">Multi-pass membrane protein</topology>
    </subcellularLocation>
</comment>
<dbReference type="Pfam" id="PF11744">
    <property type="entry name" value="ALMT"/>
    <property type="match status" value="1"/>
</dbReference>
<feature type="transmembrane region" description="Helical" evidence="9">
    <location>
        <begin position="67"/>
        <end position="87"/>
    </location>
</feature>
<organism evidence="10 11">
    <name type="scientific">Rosa chinensis</name>
    <name type="common">China rose</name>
    <dbReference type="NCBI Taxonomy" id="74649"/>
    <lineage>
        <taxon>Eukaryota</taxon>
        <taxon>Viridiplantae</taxon>
        <taxon>Streptophyta</taxon>
        <taxon>Embryophyta</taxon>
        <taxon>Tracheophyta</taxon>
        <taxon>Spermatophyta</taxon>
        <taxon>Magnoliopsida</taxon>
        <taxon>eudicotyledons</taxon>
        <taxon>Gunneridae</taxon>
        <taxon>Pentapetalae</taxon>
        <taxon>rosids</taxon>
        <taxon>fabids</taxon>
        <taxon>Rosales</taxon>
        <taxon>Rosaceae</taxon>
        <taxon>Rosoideae</taxon>
        <taxon>Rosoideae incertae sedis</taxon>
        <taxon>Rosa</taxon>
    </lineage>
</organism>
<dbReference type="InterPro" id="IPR020966">
    <property type="entry name" value="ALMT"/>
</dbReference>
<evidence type="ECO:0000313" key="10">
    <source>
        <dbReference type="EMBL" id="PRQ32605.1"/>
    </source>
</evidence>
<feature type="transmembrane region" description="Helical" evidence="9">
    <location>
        <begin position="42"/>
        <end position="61"/>
    </location>
</feature>
<reference evidence="10 11" key="1">
    <citation type="journal article" date="2018" name="Nat. Genet.">
        <title>The Rosa genome provides new insights in the design of modern roses.</title>
        <authorList>
            <person name="Bendahmane M."/>
        </authorList>
    </citation>
    <scope>NUCLEOTIDE SEQUENCE [LARGE SCALE GENOMIC DNA]</scope>
    <source>
        <strain evidence="11">cv. Old Blush</strain>
    </source>
</reference>
<evidence type="ECO:0000256" key="5">
    <source>
        <dbReference type="ARBA" id="ARBA00022989"/>
    </source>
</evidence>
<keyword evidence="6" id="KW-0406">Ion transport</keyword>
<dbReference type="GO" id="GO:0034220">
    <property type="term" value="P:monoatomic ion transmembrane transport"/>
    <property type="evidence" value="ECO:0007669"/>
    <property type="project" value="UniProtKB-KW"/>
</dbReference>
<accession>A0A2P6QEK3</accession>
<evidence type="ECO:0000313" key="11">
    <source>
        <dbReference type="Proteomes" id="UP000238479"/>
    </source>
</evidence>
<keyword evidence="5 9" id="KW-1133">Transmembrane helix</keyword>
<keyword evidence="3" id="KW-0813">Transport</keyword>
<evidence type="ECO:0000256" key="9">
    <source>
        <dbReference type="SAM" id="Phobius"/>
    </source>
</evidence>
<dbReference type="Proteomes" id="UP000238479">
    <property type="component" value="Chromosome 5"/>
</dbReference>
<name>A0A2P6QEK3_ROSCH</name>
<dbReference type="GO" id="GO:0016020">
    <property type="term" value="C:membrane"/>
    <property type="evidence" value="ECO:0007669"/>
    <property type="project" value="UniProtKB-SubCell"/>
</dbReference>
<evidence type="ECO:0000256" key="4">
    <source>
        <dbReference type="ARBA" id="ARBA00022692"/>
    </source>
</evidence>
<dbReference type="OrthoDB" id="68611at2759"/>
<dbReference type="Gramene" id="PRQ32605">
    <property type="protein sequence ID" value="PRQ32605"/>
    <property type="gene ID" value="RchiOBHm_Chr5g0048251"/>
</dbReference>